<comment type="caution">
    <text evidence="1">The sequence shown here is derived from an EMBL/GenBank/DDBJ whole genome shotgun (WGS) entry which is preliminary data.</text>
</comment>
<gene>
    <name evidence="1" type="ORF">SKAU_G00185820</name>
</gene>
<dbReference type="AlphaFoldDB" id="A0A9Q1FCF7"/>
<accession>A0A9Q1FCF7</accession>
<proteinExistence type="predicted"/>
<evidence type="ECO:0000313" key="2">
    <source>
        <dbReference type="Proteomes" id="UP001152622"/>
    </source>
</evidence>
<keyword evidence="2" id="KW-1185">Reference proteome</keyword>
<evidence type="ECO:0000313" key="1">
    <source>
        <dbReference type="EMBL" id="KAJ8355788.1"/>
    </source>
</evidence>
<dbReference type="EMBL" id="JAINUF010000006">
    <property type="protein sequence ID" value="KAJ8355788.1"/>
    <property type="molecule type" value="Genomic_DNA"/>
</dbReference>
<reference evidence="1" key="1">
    <citation type="journal article" date="2023" name="Science">
        <title>Genome structures resolve the early diversification of teleost fishes.</title>
        <authorList>
            <person name="Parey E."/>
            <person name="Louis A."/>
            <person name="Montfort J."/>
            <person name="Bouchez O."/>
            <person name="Roques C."/>
            <person name="Iampietro C."/>
            <person name="Lluch J."/>
            <person name="Castinel A."/>
            <person name="Donnadieu C."/>
            <person name="Desvignes T."/>
            <person name="Floi Bucao C."/>
            <person name="Jouanno E."/>
            <person name="Wen M."/>
            <person name="Mejri S."/>
            <person name="Dirks R."/>
            <person name="Jansen H."/>
            <person name="Henkel C."/>
            <person name="Chen W.J."/>
            <person name="Zahm M."/>
            <person name="Cabau C."/>
            <person name="Klopp C."/>
            <person name="Thompson A.W."/>
            <person name="Robinson-Rechavi M."/>
            <person name="Braasch I."/>
            <person name="Lecointre G."/>
            <person name="Bobe J."/>
            <person name="Postlethwait J.H."/>
            <person name="Berthelot C."/>
            <person name="Roest Crollius H."/>
            <person name="Guiguen Y."/>
        </authorList>
    </citation>
    <scope>NUCLEOTIDE SEQUENCE</scope>
    <source>
        <strain evidence="1">WJC10195</strain>
    </source>
</reference>
<dbReference type="Proteomes" id="UP001152622">
    <property type="component" value="Chromosome 6"/>
</dbReference>
<organism evidence="1 2">
    <name type="scientific">Synaphobranchus kaupii</name>
    <name type="common">Kaup's arrowtooth eel</name>
    <dbReference type="NCBI Taxonomy" id="118154"/>
    <lineage>
        <taxon>Eukaryota</taxon>
        <taxon>Metazoa</taxon>
        <taxon>Chordata</taxon>
        <taxon>Craniata</taxon>
        <taxon>Vertebrata</taxon>
        <taxon>Euteleostomi</taxon>
        <taxon>Actinopterygii</taxon>
        <taxon>Neopterygii</taxon>
        <taxon>Teleostei</taxon>
        <taxon>Anguilliformes</taxon>
        <taxon>Synaphobranchidae</taxon>
        <taxon>Synaphobranchus</taxon>
    </lineage>
</organism>
<sequence>MAAMERQSDPQVPVGAAEHWHRCHGTRLPVFQGRSREPRAGRRRCGAGHMINEAAEERLSLTSARPVAVEHNAICGEAERTQAFINLDEETRKKRPGCRSLAAVASASTAPQFKHWLLLGSRRWDEKNNGSLKGDGQS</sequence>
<protein>
    <submittedName>
        <fullName evidence="1">Uncharacterized protein</fullName>
    </submittedName>
</protein>
<name>A0A9Q1FCF7_SYNKA</name>